<proteinExistence type="predicted"/>
<comment type="caution">
    <text evidence="1">The sequence shown here is derived from an EMBL/GenBank/DDBJ whole genome shotgun (WGS) entry which is preliminary data.</text>
</comment>
<protein>
    <submittedName>
        <fullName evidence="1">Uncharacterized protein</fullName>
    </submittedName>
</protein>
<accession>A0A843X8J6</accession>
<dbReference type="Proteomes" id="UP000652761">
    <property type="component" value="Unassembled WGS sequence"/>
</dbReference>
<evidence type="ECO:0000313" key="2">
    <source>
        <dbReference type="Proteomes" id="UP000652761"/>
    </source>
</evidence>
<evidence type="ECO:0000313" key="1">
    <source>
        <dbReference type="EMBL" id="MQM15641.1"/>
    </source>
</evidence>
<keyword evidence="2" id="KW-1185">Reference proteome</keyword>
<sequence length="208" mass="23612">MGEAVVAPPVGFFGDSDFWRLLRRGNHARMVSGAWACWRRGGFDILQFLPTVLVWFACKSCVGSPVEKVGTVCVLISQSRLKCDGMNRRVHVLNVSLCYDAELGPESLKVPGLDLQMCGLQVWCWLDIGVIASSPFPCGGDVPFRLMFCHWLWLVCMNCWLRFDLLWCALVVAQFQIVVPWWYLMVVGWCQSRYPVQVIASFVWLEVA</sequence>
<name>A0A843X8J6_COLES</name>
<organism evidence="1 2">
    <name type="scientific">Colocasia esculenta</name>
    <name type="common">Wild taro</name>
    <name type="synonym">Arum esculentum</name>
    <dbReference type="NCBI Taxonomy" id="4460"/>
    <lineage>
        <taxon>Eukaryota</taxon>
        <taxon>Viridiplantae</taxon>
        <taxon>Streptophyta</taxon>
        <taxon>Embryophyta</taxon>
        <taxon>Tracheophyta</taxon>
        <taxon>Spermatophyta</taxon>
        <taxon>Magnoliopsida</taxon>
        <taxon>Liliopsida</taxon>
        <taxon>Araceae</taxon>
        <taxon>Aroideae</taxon>
        <taxon>Colocasieae</taxon>
        <taxon>Colocasia</taxon>
    </lineage>
</organism>
<dbReference type="EMBL" id="NMUH01006618">
    <property type="protein sequence ID" value="MQM15641.1"/>
    <property type="molecule type" value="Genomic_DNA"/>
</dbReference>
<reference evidence="1" key="1">
    <citation type="submission" date="2017-07" db="EMBL/GenBank/DDBJ databases">
        <title>Taro Niue Genome Assembly and Annotation.</title>
        <authorList>
            <person name="Atibalentja N."/>
            <person name="Keating K."/>
            <person name="Fields C.J."/>
        </authorList>
    </citation>
    <scope>NUCLEOTIDE SEQUENCE</scope>
    <source>
        <strain evidence="1">Niue_2</strain>
        <tissue evidence="1">Leaf</tissue>
    </source>
</reference>
<dbReference type="AlphaFoldDB" id="A0A843X8J6"/>
<gene>
    <name evidence="1" type="ORF">Taro_048591</name>
</gene>